<comment type="similarity">
    <text evidence="5">Belongs to the NEMF family.</text>
</comment>
<dbReference type="SUPFAM" id="SSF46946">
    <property type="entry name" value="S13-like H2TH domain"/>
    <property type="match status" value="1"/>
</dbReference>
<dbReference type="Proteomes" id="UP000004191">
    <property type="component" value="Unassembled WGS sequence"/>
</dbReference>
<dbReference type="AlphaFoldDB" id="H3NNE6"/>
<dbReference type="OrthoDB" id="9766163at2"/>
<dbReference type="InterPro" id="IPR043682">
    <property type="entry name" value="RqcH_bacterial"/>
</dbReference>
<accession>H3NNE6</accession>
<dbReference type="PANTHER" id="PTHR15239">
    <property type="entry name" value="NUCLEAR EXPORT MEDIATOR FACTOR NEMF"/>
    <property type="match status" value="1"/>
</dbReference>
<dbReference type="InterPro" id="IPR051608">
    <property type="entry name" value="RQC_Subunit_NEMF"/>
</dbReference>
<protein>
    <recommendedName>
        <fullName evidence="5">Rqc2 homolog RqcH</fullName>
        <shortName evidence="5">RqcH</shortName>
    </recommendedName>
</protein>
<feature type="domain" description="NFACT RNA-binding" evidence="6">
    <location>
        <begin position="461"/>
        <end position="552"/>
    </location>
</feature>
<dbReference type="GO" id="GO:0043023">
    <property type="term" value="F:ribosomal large subunit binding"/>
    <property type="evidence" value="ECO:0007669"/>
    <property type="project" value="UniProtKB-UniRule"/>
</dbReference>
<comment type="function">
    <text evidence="5">Key component of the ribosome quality control system (RQC), a ribosome-associated complex that mediates the extraction of incompletely synthesized nascent chains from stalled ribosomes and their subsequent degradation. RqcH recruits Ala-charged tRNA, and with RqcP directs the elongation of stalled nascent chains on 50S ribosomal subunits, leading to non-templated C-terminal alanine extensions (Ala tail). The Ala tail promotes nascent chain degradation. May add between 1 and at least 8 Ala residues. Binds to stalled 50S ribosomal subunits.</text>
</comment>
<comment type="caution">
    <text evidence="7">The sequence shown here is derived from an EMBL/GenBank/DDBJ whole genome shotgun (WGS) entry which is preliminary data.</text>
</comment>
<evidence type="ECO:0000256" key="2">
    <source>
        <dbReference type="ARBA" id="ARBA00022730"/>
    </source>
</evidence>
<keyword evidence="8" id="KW-1185">Reference proteome</keyword>
<evidence type="ECO:0000256" key="3">
    <source>
        <dbReference type="ARBA" id="ARBA00022884"/>
    </source>
</evidence>
<dbReference type="GO" id="GO:0000049">
    <property type="term" value="F:tRNA binding"/>
    <property type="evidence" value="ECO:0007669"/>
    <property type="project" value="UniProtKB-UniRule"/>
</dbReference>
<keyword evidence="3 5" id="KW-0694">RNA-binding</keyword>
<dbReference type="HOGENOM" id="CLU_022481_2_1_9"/>
<dbReference type="Pfam" id="PF05833">
    <property type="entry name" value="NFACT_N"/>
    <property type="match status" value="1"/>
</dbReference>
<dbReference type="GO" id="GO:1990112">
    <property type="term" value="C:RQC complex"/>
    <property type="evidence" value="ECO:0007669"/>
    <property type="project" value="TreeGrafter"/>
</dbReference>
<dbReference type="STRING" id="883114.HMPREF9709_00857"/>
<dbReference type="GO" id="GO:0019843">
    <property type="term" value="F:rRNA binding"/>
    <property type="evidence" value="ECO:0007669"/>
    <property type="project" value="UniProtKB-UniRule"/>
</dbReference>
<keyword evidence="1 5" id="KW-0820">tRNA-binding</keyword>
<dbReference type="EMBL" id="AGEI01000021">
    <property type="protein sequence ID" value="EHR33921.1"/>
    <property type="molecule type" value="Genomic_DNA"/>
</dbReference>
<dbReference type="InterPro" id="IPR010979">
    <property type="entry name" value="Ribosomal_uS13-like_H2TH"/>
</dbReference>
<evidence type="ECO:0000313" key="8">
    <source>
        <dbReference type="Proteomes" id="UP000004191"/>
    </source>
</evidence>
<gene>
    <name evidence="5" type="primary">rqcH</name>
    <name evidence="7" type="ORF">HMPREF9709_00857</name>
</gene>
<keyword evidence="2 5" id="KW-0699">rRNA-binding</keyword>
<evidence type="ECO:0000313" key="7">
    <source>
        <dbReference type="EMBL" id="EHR33921.1"/>
    </source>
</evidence>
<evidence type="ECO:0000256" key="4">
    <source>
        <dbReference type="ARBA" id="ARBA00022917"/>
    </source>
</evidence>
<keyword evidence="4 5" id="KW-0648">Protein biosynthesis</keyword>
<evidence type="ECO:0000256" key="1">
    <source>
        <dbReference type="ARBA" id="ARBA00022555"/>
    </source>
</evidence>
<proteinExistence type="inferred from homology"/>
<organism evidence="7 8">
    <name type="scientific">Helcococcus kunzii ATCC 51366</name>
    <dbReference type="NCBI Taxonomy" id="883114"/>
    <lineage>
        <taxon>Bacteria</taxon>
        <taxon>Bacillati</taxon>
        <taxon>Bacillota</taxon>
        <taxon>Tissierellia</taxon>
        <taxon>Tissierellales</taxon>
        <taxon>Peptoniphilaceae</taxon>
        <taxon>Helcococcus</taxon>
    </lineage>
</organism>
<evidence type="ECO:0000259" key="6">
    <source>
        <dbReference type="Pfam" id="PF05670"/>
    </source>
</evidence>
<dbReference type="Pfam" id="PF05670">
    <property type="entry name" value="NFACT-R_1"/>
    <property type="match status" value="1"/>
</dbReference>
<dbReference type="FunFam" id="2.30.310.10:FF:000004">
    <property type="entry name" value="Fibronectin-binding protein A"/>
    <property type="match status" value="1"/>
</dbReference>
<dbReference type="Gene3D" id="2.30.310.10">
    <property type="entry name" value="ibrinogen binding protein from staphylococcus aureus domain"/>
    <property type="match status" value="1"/>
</dbReference>
<dbReference type="GeneID" id="96998853"/>
<name>H3NNE6_9FIRM</name>
<dbReference type="PANTHER" id="PTHR15239:SF6">
    <property type="entry name" value="RIBOSOME QUALITY CONTROL COMPLEX SUBUNIT NEMF"/>
    <property type="match status" value="1"/>
</dbReference>
<reference evidence="7 8" key="1">
    <citation type="submission" date="2012-01" db="EMBL/GenBank/DDBJ databases">
        <title>The Genome Sequence of Helcococcus kunzii ATCC 51366.</title>
        <authorList>
            <consortium name="The Broad Institute Genome Sequencing Platform"/>
            <person name="Earl A."/>
            <person name="Ward D."/>
            <person name="Feldgarden M."/>
            <person name="Gevers D."/>
            <person name="Huys G."/>
            <person name="Young S.K."/>
            <person name="Zeng Q."/>
            <person name="Gargeya S."/>
            <person name="Fitzgerald M."/>
            <person name="Haas B."/>
            <person name="Abouelleil A."/>
            <person name="Alvarado L."/>
            <person name="Arachchi H.M."/>
            <person name="Berlin A."/>
            <person name="Chapman S.B."/>
            <person name="Gearin G."/>
            <person name="Goldberg J."/>
            <person name="Griggs A."/>
            <person name="Gujja S."/>
            <person name="Hansen M."/>
            <person name="Heiman D."/>
            <person name="Howarth C."/>
            <person name="Larimer J."/>
            <person name="Lui A."/>
            <person name="MacDonald P.J.P."/>
            <person name="McCowen C."/>
            <person name="Montmayeur A."/>
            <person name="Murphy C."/>
            <person name="Neiman D."/>
            <person name="Pearson M."/>
            <person name="Priest M."/>
            <person name="Roberts A."/>
            <person name="Saif S."/>
            <person name="Shea T."/>
            <person name="Sisk P."/>
            <person name="Stolte C."/>
            <person name="Sykes S."/>
            <person name="Wortman J."/>
            <person name="Nusbaum C."/>
            <person name="Birren B."/>
        </authorList>
    </citation>
    <scope>NUCLEOTIDE SEQUENCE [LARGE SCALE GENOMIC DNA]</scope>
    <source>
        <strain evidence="7 8">ATCC 51366</strain>
    </source>
</reference>
<dbReference type="GO" id="GO:0072344">
    <property type="term" value="P:rescue of stalled ribosome"/>
    <property type="evidence" value="ECO:0007669"/>
    <property type="project" value="UniProtKB-UniRule"/>
</dbReference>
<dbReference type="HAMAP" id="MF_00844_B">
    <property type="entry name" value="RqcH_B"/>
    <property type="match status" value="1"/>
</dbReference>
<comment type="subunit">
    <text evidence="5">Associates with stalled 50S ribosomal subunits. Binds to RqcP.</text>
</comment>
<dbReference type="PATRIC" id="fig|883114.3.peg.847"/>
<evidence type="ECO:0000256" key="5">
    <source>
        <dbReference type="HAMAP-Rule" id="MF_00844"/>
    </source>
</evidence>
<dbReference type="eggNOG" id="COG1293">
    <property type="taxonomic scope" value="Bacteria"/>
</dbReference>
<dbReference type="RefSeq" id="WP_005398262.1">
    <property type="nucleotide sequence ID" value="NZ_JH601088.1"/>
</dbReference>
<sequence length="577" mass="67693">MAIDGILIKSIVEELKEKLIDGKVQKIYQLNDHIIILNIYNNKKNYKLLISSNPQSSRIHLTNQDYKNPTTAPQFSMILRKHIQNSTIKEINQFQLDRSIEIVLDGKDELGVLKTKKLKVDIMGKYSNIVLVDENNTVIEAIKRISHEMSSVRAVYPGTKFNQLRDNKINILENKTNLEELDIPDNFALKKIFYTNFTGFGPQIGNEIVYRAEIDLGKKYGQLDQSEKERLNASFQNICEEIIHSNFSPKLYYMKDKVDDFYCLELTHKGDNYTEFDSISETLDLYFKENVNDNSLNQARENLYKQVENIYLKNINKLENLRSDYEKSLDYDLYRIEGDLLSSVAYSIKKGEKEVEVFNYYDNNNITIKLNPKKTPWDNIEQKYKISKKLHRSNKLLQKAIPNLEIEIQYLESVLNQINNIENHDELSEIKEEMIEEKYIRKSGKKRNNNKKEKNKASQPYKFTTNKNNIIYVGKNNKQNEYLTLREANAEDYFFHIKDRPGAHVILKNLYEIDDEEIYAAAYLAAYHSKNNNDRYIDVDYTQKKHVNKAKGSKPGMVYYTNFSTIRVDLENKPENI</sequence>
<dbReference type="InterPro" id="IPR008532">
    <property type="entry name" value="NFACT_RNA-bd"/>
</dbReference>